<reference evidence="5" key="1">
    <citation type="journal article" date="2021" name="bioRxiv">
        <title>Unraveling nitrogen, sulfur and carbon metabolic pathways and microbial community transcriptional responses to substrate deprivation and toxicity stresses in a bioreactor mimicking anoxic brackish coastal sediment conditions.</title>
        <authorList>
            <person name="Martins P.D."/>
            <person name="Echeveste M.J."/>
            <person name="Arshad A."/>
            <person name="Kurth J."/>
            <person name="Ouboter H."/>
            <person name="Jetten M.S.M."/>
            <person name="Welte C.U."/>
        </authorList>
    </citation>
    <scope>NUCLEOTIDE SEQUENCE</scope>
    <source>
        <strain evidence="5">MAG_39</strain>
    </source>
</reference>
<feature type="domain" description="GGDEF" evidence="4">
    <location>
        <begin position="487"/>
        <end position="616"/>
    </location>
</feature>
<dbReference type="InterPro" id="IPR043128">
    <property type="entry name" value="Rev_trsase/Diguanyl_cyclase"/>
</dbReference>
<dbReference type="Pfam" id="PF00989">
    <property type="entry name" value="PAS"/>
    <property type="match status" value="1"/>
</dbReference>
<dbReference type="SUPFAM" id="SSF55073">
    <property type="entry name" value="Nucleotide cyclase"/>
    <property type="match status" value="1"/>
</dbReference>
<dbReference type="InterPro" id="IPR029787">
    <property type="entry name" value="Nucleotide_cyclase"/>
</dbReference>
<feature type="domain" description="PAC" evidence="3">
    <location>
        <begin position="401"/>
        <end position="455"/>
    </location>
</feature>
<dbReference type="Proteomes" id="UP000705867">
    <property type="component" value="Unassembled WGS sequence"/>
</dbReference>
<feature type="transmembrane region" description="Helical" evidence="1">
    <location>
        <begin position="49"/>
        <end position="71"/>
    </location>
</feature>
<dbReference type="EMBL" id="JAIOIV010000014">
    <property type="protein sequence ID" value="MBZ0154842.1"/>
    <property type="molecule type" value="Genomic_DNA"/>
</dbReference>
<keyword evidence="1" id="KW-0812">Transmembrane</keyword>
<dbReference type="PROSITE" id="PS50112">
    <property type="entry name" value="PAS"/>
    <property type="match status" value="3"/>
</dbReference>
<dbReference type="InterPro" id="IPR013767">
    <property type="entry name" value="PAS_fold"/>
</dbReference>
<dbReference type="Pfam" id="PF00990">
    <property type="entry name" value="GGDEF"/>
    <property type="match status" value="1"/>
</dbReference>
<dbReference type="PROSITE" id="PS50887">
    <property type="entry name" value="GGDEF"/>
    <property type="match status" value="1"/>
</dbReference>
<dbReference type="PROSITE" id="PS50113">
    <property type="entry name" value="PAC"/>
    <property type="match status" value="3"/>
</dbReference>
<gene>
    <name evidence="5" type="ORF">K8I29_01335</name>
</gene>
<dbReference type="SMART" id="SM00267">
    <property type="entry name" value="GGDEF"/>
    <property type="match status" value="1"/>
</dbReference>
<sequence length="625" mass="71499">MKTELKIILLSVAAGFSTWVLNAVLDFLVFSSGQSFLDILLFSLTPSELYFRVVIILVSIAFGFMLSRYFVRARRAEEVLRQSEEKYRTLVENMQDGIFIIQDSRLCFVNKSLAAMAGYSVEETIGMDFQRLVAPEDLEIVRYRYAHRLAGEEVPNEYEFSLLHKDGKTRIRVHMVVGLIPFQGKIATMGTIKDITRQRHIEESLRESKEFLEKIMENAINALYVLDLEGRCTRVNRRASEMTGYSSEELIGKHFSLLISPDALPEISRQFINVAVHGMTVSQYEAEIVRKDGKKRIITFSAVPLLHDGRIISIVGSAEDITDRKRVGEELRKLSTAVEWTADSIVITDRNGIIEYVNPAFEATTGYTREEAIGKTPNILKSGKHGAQFYKKLWDELRAGRVFRAVFINRKKNGELFYDEHTITPIRDSRGIITHYVSTTKDITERIQAEERLRELAERDPLTNIYNRRKFFDSLKEGVERAKRYGRPLSLLLFDIDHFKKVNDTYGHDRGDAVLKTLVHIVEKSIRKTDMFARYGGEEFTLFAPETTLQGAMELAEKIRQTVETHSFDEVGRITVSIGVSEFKEGDTMDSLVRRADSALYLAKRKGRNRVEKETMPPPTPSACR</sequence>
<dbReference type="GO" id="GO:0006355">
    <property type="term" value="P:regulation of DNA-templated transcription"/>
    <property type="evidence" value="ECO:0007669"/>
    <property type="project" value="InterPro"/>
</dbReference>
<dbReference type="Gene3D" id="3.30.70.270">
    <property type="match status" value="1"/>
</dbReference>
<dbReference type="NCBIfam" id="TIGR00254">
    <property type="entry name" value="GGDEF"/>
    <property type="match status" value="1"/>
</dbReference>
<feature type="domain" description="PAS" evidence="2">
    <location>
        <begin position="330"/>
        <end position="376"/>
    </location>
</feature>
<keyword evidence="1" id="KW-1133">Transmembrane helix</keyword>
<dbReference type="InterPro" id="IPR000014">
    <property type="entry name" value="PAS"/>
</dbReference>
<dbReference type="PANTHER" id="PTHR44757">
    <property type="entry name" value="DIGUANYLATE CYCLASE DGCP"/>
    <property type="match status" value="1"/>
</dbReference>
<evidence type="ECO:0000313" key="6">
    <source>
        <dbReference type="Proteomes" id="UP000705867"/>
    </source>
</evidence>
<dbReference type="InterPro" id="IPR052155">
    <property type="entry name" value="Biofilm_reg_signaling"/>
</dbReference>
<evidence type="ECO:0000256" key="1">
    <source>
        <dbReference type="SAM" id="Phobius"/>
    </source>
</evidence>
<dbReference type="CDD" id="cd01949">
    <property type="entry name" value="GGDEF"/>
    <property type="match status" value="1"/>
</dbReference>
<dbReference type="InterPro" id="IPR035965">
    <property type="entry name" value="PAS-like_dom_sf"/>
</dbReference>
<feature type="domain" description="PAC" evidence="3">
    <location>
        <begin position="156"/>
        <end position="207"/>
    </location>
</feature>
<organism evidence="5 6">
    <name type="scientific">Candidatus Nitrobium versatile</name>
    <dbReference type="NCBI Taxonomy" id="2884831"/>
    <lineage>
        <taxon>Bacteria</taxon>
        <taxon>Pseudomonadati</taxon>
        <taxon>Nitrospirota</taxon>
        <taxon>Nitrospiria</taxon>
        <taxon>Nitrospirales</taxon>
        <taxon>Nitrospiraceae</taxon>
        <taxon>Candidatus Nitrobium</taxon>
    </lineage>
</organism>
<feature type="domain" description="PAC" evidence="3">
    <location>
        <begin position="282"/>
        <end position="333"/>
    </location>
</feature>
<proteinExistence type="predicted"/>
<feature type="transmembrane region" description="Helical" evidence="1">
    <location>
        <begin position="7"/>
        <end position="29"/>
    </location>
</feature>
<feature type="domain" description="PAS" evidence="2">
    <location>
        <begin position="83"/>
        <end position="152"/>
    </location>
</feature>
<accession>A0A953J557</accession>
<dbReference type="SMART" id="SM00091">
    <property type="entry name" value="PAS"/>
    <property type="match status" value="3"/>
</dbReference>
<evidence type="ECO:0000259" key="2">
    <source>
        <dbReference type="PROSITE" id="PS50112"/>
    </source>
</evidence>
<dbReference type="NCBIfam" id="TIGR00229">
    <property type="entry name" value="sensory_box"/>
    <property type="match status" value="3"/>
</dbReference>
<dbReference type="CDD" id="cd00130">
    <property type="entry name" value="PAS"/>
    <property type="match status" value="3"/>
</dbReference>
<dbReference type="GO" id="GO:0003824">
    <property type="term" value="F:catalytic activity"/>
    <property type="evidence" value="ECO:0007669"/>
    <property type="project" value="UniProtKB-ARBA"/>
</dbReference>
<comment type="caution">
    <text evidence="5">The sequence shown here is derived from an EMBL/GenBank/DDBJ whole genome shotgun (WGS) entry which is preliminary data.</text>
</comment>
<dbReference type="FunFam" id="3.30.70.270:FF:000001">
    <property type="entry name" value="Diguanylate cyclase domain protein"/>
    <property type="match status" value="1"/>
</dbReference>
<evidence type="ECO:0000259" key="4">
    <source>
        <dbReference type="PROSITE" id="PS50887"/>
    </source>
</evidence>
<keyword evidence="1" id="KW-0472">Membrane</keyword>
<dbReference type="InterPro" id="IPR000160">
    <property type="entry name" value="GGDEF_dom"/>
</dbReference>
<dbReference type="InterPro" id="IPR000700">
    <property type="entry name" value="PAS-assoc_C"/>
</dbReference>
<feature type="domain" description="PAS" evidence="2">
    <location>
        <begin position="208"/>
        <end position="279"/>
    </location>
</feature>
<dbReference type="AlphaFoldDB" id="A0A953J557"/>
<dbReference type="SMART" id="SM00086">
    <property type="entry name" value="PAC"/>
    <property type="match status" value="3"/>
</dbReference>
<reference evidence="5" key="2">
    <citation type="submission" date="2021-08" db="EMBL/GenBank/DDBJ databases">
        <authorList>
            <person name="Dalcin Martins P."/>
        </authorList>
    </citation>
    <scope>NUCLEOTIDE SEQUENCE</scope>
    <source>
        <strain evidence="5">MAG_39</strain>
    </source>
</reference>
<dbReference type="PANTHER" id="PTHR44757:SF2">
    <property type="entry name" value="BIOFILM ARCHITECTURE MAINTENANCE PROTEIN MBAA"/>
    <property type="match status" value="1"/>
</dbReference>
<dbReference type="InterPro" id="IPR001610">
    <property type="entry name" value="PAC"/>
</dbReference>
<dbReference type="Gene3D" id="3.30.450.20">
    <property type="entry name" value="PAS domain"/>
    <property type="match status" value="3"/>
</dbReference>
<protein>
    <submittedName>
        <fullName evidence="5">PAS domain S-box protein</fullName>
    </submittedName>
</protein>
<dbReference type="Pfam" id="PF13426">
    <property type="entry name" value="PAS_9"/>
    <property type="match status" value="2"/>
</dbReference>
<name>A0A953J557_9BACT</name>
<evidence type="ECO:0000259" key="3">
    <source>
        <dbReference type="PROSITE" id="PS50113"/>
    </source>
</evidence>
<evidence type="ECO:0000313" key="5">
    <source>
        <dbReference type="EMBL" id="MBZ0154842.1"/>
    </source>
</evidence>
<dbReference type="SUPFAM" id="SSF55785">
    <property type="entry name" value="PYP-like sensor domain (PAS domain)"/>
    <property type="match status" value="3"/>
</dbReference>